<dbReference type="Proteomes" id="UP001320119">
    <property type="component" value="Chromosome"/>
</dbReference>
<name>A0AAN1WEP9_9GAMM</name>
<dbReference type="AlphaFoldDB" id="A0AAN1WEP9"/>
<sequence length="293" mass="31277">MSTPEKIEMKGAGFWAAAIKRMPAKKYLFAKDGTLNYVVFDDSVQMEPFVRTQEVMFETTAAAASKANRYLATINAQVYDITTAGMMDYAIGDDAVAPSNIVPEGIAVFGKKVIAGRAAPLNFYIANTKAPLSGSRPYRFGFGAAPTSVDSAIGGAGPIIINGLPYGTQNRYKAGAKLGKKVGQPIPANAKNLTQRSNATFTAFTKHDAAPRTGITAIAHNAKEKKLIIIVHPDNSGDLSLRTLRTKLLSIGCDNAIFLDGSNSSMLMVEGTFIARQALSKNKTNIVGIGFKY</sequence>
<organism evidence="2 3">
    <name type="scientific">Marinagarivorans cellulosilyticus</name>
    <dbReference type="NCBI Taxonomy" id="2721545"/>
    <lineage>
        <taxon>Bacteria</taxon>
        <taxon>Pseudomonadati</taxon>
        <taxon>Pseudomonadota</taxon>
        <taxon>Gammaproteobacteria</taxon>
        <taxon>Cellvibrionales</taxon>
        <taxon>Cellvibrionaceae</taxon>
        <taxon>Marinagarivorans</taxon>
    </lineage>
</organism>
<proteinExistence type="predicted"/>
<dbReference type="EMBL" id="AP023086">
    <property type="protein sequence ID" value="BCD96233.1"/>
    <property type="molecule type" value="Genomic_DNA"/>
</dbReference>
<gene>
    <name evidence="2" type="ORF">MARGE09_P0432</name>
</gene>
<dbReference type="KEGG" id="marq:MARGE09_P0432"/>
<dbReference type="InterPro" id="IPR018711">
    <property type="entry name" value="NAGPA"/>
</dbReference>
<dbReference type="Pfam" id="PF09992">
    <property type="entry name" value="NAGPA"/>
    <property type="match status" value="1"/>
</dbReference>
<keyword evidence="3" id="KW-1185">Reference proteome</keyword>
<evidence type="ECO:0000259" key="1">
    <source>
        <dbReference type="Pfam" id="PF09992"/>
    </source>
</evidence>
<feature type="domain" description="Phosphodiester glycosidase" evidence="1">
    <location>
        <begin position="70"/>
        <end position="277"/>
    </location>
</feature>
<evidence type="ECO:0000313" key="3">
    <source>
        <dbReference type="Proteomes" id="UP001320119"/>
    </source>
</evidence>
<accession>A0AAN1WEP9</accession>
<evidence type="ECO:0000313" key="2">
    <source>
        <dbReference type="EMBL" id="BCD96233.1"/>
    </source>
</evidence>
<reference evidence="2 3" key="1">
    <citation type="journal article" date="2022" name="IScience">
        <title>An ultrasensitive nanofiber-based assay for enzymatic hydrolysis and deep-sea microbial degradation of cellulose.</title>
        <authorList>
            <person name="Tsudome M."/>
            <person name="Tachioka M."/>
            <person name="Miyazaki M."/>
            <person name="Uchimura K."/>
            <person name="Tsuda M."/>
            <person name="Takaki Y."/>
            <person name="Deguchi S."/>
        </authorList>
    </citation>
    <scope>NUCLEOTIDE SEQUENCE [LARGE SCALE GENOMIC DNA]</scope>
    <source>
        <strain evidence="2 3">GE09</strain>
    </source>
</reference>
<protein>
    <recommendedName>
        <fullName evidence="1">Phosphodiester glycosidase domain-containing protein</fullName>
    </recommendedName>
</protein>
<dbReference type="RefSeq" id="WP_236985739.1">
    <property type="nucleotide sequence ID" value="NZ_AP023086.1"/>
</dbReference>